<keyword evidence="4" id="KW-1133">Transmembrane helix</keyword>
<dbReference type="OrthoDB" id="5555669at2"/>
<dbReference type="CDD" id="cd06225">
    <property type="entry name" value="HAMP"/>
    <property type="match status" value="1"/>
</dbReference>
<dbReference type="CDD" id="cd17546">
    <property type="entry name" value="REC_hyHK_CKI1_RcsC-like"/>
    <property type="match status" value="1"/>
</dbReference>
<dbReference type="SMART" id="SM00448">
    <property type="entry name" value="REC"/>
    <property type="match status" value="1"/>
</dbReference>
<dbReference type="SUPFAM" id="SSF158472">
    <property type="entry name" value="HAMP domain-like"/>
    <property type="match status" value="1"/>
</dbReference>
<dbReference type="GO" id="GO:0016020">
    <property type="term" value="C:membrane"/>
    <property type="evidence" value="ECO:0007669"/>
    <property type="project" value="InterPro"/>
</dbReference>
<evidence type="ECO:0000256" key="4">
    <source>
        <dbReference type="SAM" id="Phobius"/>
    </source>
</evidence>
<organism evidence="7 8">
    <name type="scientific">Bacterioplanes sanyensis</name>
    <dbReference type="NCBI Taxonomy" id="1249553"/>
    <lineage>
        <taxon>Bacteria</taxon>
        <taxon>Pseudomonadati</taxon>
        <taxon>Pseudomonadota</taxon>
        <taxon>Gammaproteobacteria</taxon>
        <taxon>Oceanospirillales</taxon>
        <taxon>Oceanospirillaceae</taxon>
        <taxon>Bacterioplanes</taxon>
    </lineage>
</organism>
<dbReference type="InterPro" id="IPR011006">
    <property type="entry name" value="CheY-like_superfamily"/>
</dbReference>
<evidence type="ECO:0000256" key="1">
    <source>
        <dbReference type="ARBA" id="ARBA00022553"/>
    </source>
</evidence>
<evidence type="ECO:0000313" key="8">
    <source>
        <dbReference type="Proteomes" id="UP000202440"/>
    </source>
</evidence>
<gene>
    <name evidence="7" type="ORF">CHH28_13245</name>
</gene>
<dbReference type="AlphaFoldDB" id="A0A222FMY4"/>
<evidence type="ECO:0000313" key="7">
    <source>
        <dbReference type="EMBL" id="ASP39583.1"/>
    </source>
</evidence>
<evidence type="ECO:0000256" key="3">
    <source>
        <dbReference type="PROSITE-ProRule" id="PRU00169"/>
    </source>
</evidence>
<protein>
    <recommendedName>
        <fullName evidence="9">Response regulatory domain-containing protein</fullName>
    </recommendedName>
</protein>
<feature type="domain" description="HAMP" evidence="6">
    <location>
        <begin position="177"/>
        <end position="233"/>
    </location>
</feature>
<dbReference type="SMART" id="SM00304">
    <property type="entry name" value="HAMP"/>
    <property type="match status" value="1"/>
</dbReference>
<keyword evidence="4" id="KW-0472">Membrane</keyword>
<evidence type="ECO:0000259" key="5">
    <source>
        <dbReference type="PROSITE" id="PS50110"/>
    </source>
</evidence>
<proteinExistence type="predicted"/>
<dbReference type="RefSeq" id="WP_094060761.1">
    <property type="nucleotide sequence ID" value="NZ_CP022530.1"/>
</dbReference>
<dbReference type="Gene3D" id="3.40.50.2300">
    <property type="match status" value="1"/>
</dbReference>
<feature type="transmembrane region" description="Helical" evidence="4">
    <location>
        <begin position="153"/>
        <end position="173"/>
    </location>
</feature>
<evidence type="ECO:0000259" key="6">
    <source>
        <dbReference type="PROSITE" id="PS50885"/>
    </source>
</evidence>
<keyword evidence="4" id="KW-0812">Transmembrane</keyword>
<feature type="modified residue" description="4-aspartylphosphate" evidence="3">
    <location>
        <position position="614"/>
    </location>
</feature>
<evidence type="ECO:0008006" key="9">
    <source>
        <dbReference type="Google" id="ProtNLM"/>
    </source>
</evidence>
<dbReference type="GO" id="GO:0000160">
    <property type="term" value="P:phosphorelay signal transduction system"/>
    <property type="evidence" value="ECO:0007669"/>
    <property type="project" value="UniProtKB-KW"/>
</dbReference>
<dbReference type="PANTHER" id="PTHR45339">
    <property type="entry name" value="HYBRID SIGNAL TRANSDUCTION HISTIDINE KINASE J"/>
    <property type="match status" value="1"/>
</dbReference>
<dbReference type="PANTHER" id="PTHR45339:SF1">
    <property type="entry name" value="HYBRID SIGNAL TRANSDUCTION HISTIDINE KINASE J"/>
    <property type="match status" value="1"/>
</dbReference>
<dbReference type="InterPro" id="IPR001789">
    <property type="entry name" value="Sig_transdc_resp-reg_receiver"/>
</dbReference>
<dbReference type="PROSITE" id="PS50110">
    <property type="entry name" value="RESPONSE_REGULATORY"/>
    <property type="match status" value="1"/>
</dbReference>
<dbReference type="Gene3D" id="6.10.340.10">
    <property type="match status" value="1"/>
</dbReference>
<dbReference type="Proteomes" id="UP000202440">
    <property type="component" value="Chromosome"/>
</dbReference>
<dbReference type="SUPFAM" id="SSF52172">
    <property type="entry name" value="CheY-like"/>
    <property type="match status" value="1"/>
</dbReference>
<accession>A0A222FMY4</accession>
<dbReference type="Pfam" id="PF00072">
    <property type="entry name" value="Response_reg"/>
    <property type="match status" value="1"/>
</dbReference>
<dbReference type="InterPro" id="IPR003660">
    <property type="entry name" value="HAMP_dom"/>
</dbReference>
<feature type="domain" description="Response regulatory" evidence="5">
    <location>
        <begin position="565"/>
        <end position="681"/>
    </location>
</feature>
<evidence type="ECO:0000256" key="2">
    <source>
        <dbReference type="ARBA" id="ARBA00023012"/>
    </source>
</evidence>
<dbReference type="PROSITE" id="PS50885">
    <property type="entry name" value="HAMP"/>
    <property type="match status" value="1"/>
</dbReference>
<keyword evidence="8" id="KW-1185">Reference proteome</keyword>
<name>A0A222FMY4_9GAMM</name>
<reference evidence="7 8" key="1">
    <citation type="submission" date="2017-07" db="EMBL/GenBank/DDBJ databases">
        <title>Annotated genome sequence of Bacterioplanes sanyensis isolated from Red Sea.</title>
        <authorList>
            <person name="Rehman Z.U."/>
        </authorList>
    </citation>
    <scope>NUCLEOTIDE SEQUENCE [LARGE SCALE GENOMIC DNA]</scope>
    <source>
        <strain evidence="7 8">NV9</strain>
    </source>
</reference>
<keyword evidence="1 3" id="KW-0597">Phosphoprotein</keyword>
<dbReference type="KEGG" id="bsan:CHH28_13245"/>
<sequence>MFRSIHHKLAQRMALHVSVLLLIIALVLSAFSLFQSAQQLRQQLFQTPHQLLQTSLPTFDLATFNYNDRLNQQLTDGLIQHPAVLSVSVLDNTGREVAHSSRTQACQINTVEYAIFDVEDIHLAALNHRGNDIGQVILRADPCLFVQEFRRTAIHAALYTLLLCVIVSGFIYISHDRLLTRPLQRLAQRAEGINGHTIDSQALAQFHSDRPDELGQLSRSFYRLLEALTQHIHKQQQAEAQVADYSAKLEQLVQRRSHALSEVSRQLDPPTQTANDAITQARKLLLDTALTQLGTSASDVDLVSLQLHLQQARELDHIPQLSRAMDHEERLSLWLQRVLSQEGLYPSVVTHIEADEDPVLLAEELTIWLLVKLTACIRAVSSAPIQLTVRIRPQGDDQQLCFKLCSQAQAVPAELIDSELISTPHGLIPGLKVHRQLLATHQRQLSISYEPELELAWQLPCQHQKALLNAVRRHHPQALQLIINSALQRSKLQSSLDAWQLPYQFGDHPDVGSITLTDDATLAGQRNVLLLGHPDTGLPANWVSAQLLLALSNLCQGSQEQIGRRALVAEDNTISRMLCQRFLKNLGIQTELVDNGLQALEKARQQHFDVILMDCQMPIMDGFEATRQIRRDSLNQATPIMALTGLSGEDERQACLGAGMNDFIGKPFTQTQIQSTLLQWLDSPAA</sequence>
<keyword evidence="2" id="KW-0902">Two-component regulatory system</keyword>
<dbReference type="EMBL" id="CP022530">
    <property type="protein sequence ID" value="ASP39583.1"/>
    <property type="molecule type" value="Genomic_DNA"/>
</dbReference>